<accession>A0A0F6A9W2</accession>
<feature type="transmembrane region" description="Helical" evidence="1">
    <location>
        <begin position="126"/>
        <end position="144"/>
    </location>
</feature>
<evidence type="ECO:0000313" key="3">
    <source>
        <dbReference type="Proteomes" id="UP000033434"/>
    </source>
</evidence>
<keyword evidence="1" id="KW-1133">Transmembrane helix</keyword>
<keyword evidence="1" id="KW-0812">Transmembrane</keyword>
<name>A0A0F6A9W2_9GAMM</name>
<dbReference type="EMBL" id="AUXW01000168">
    <property type="protein sequence ID" value="KKE82199.1"/>
    <property type="molecule type" value="Genomic_DNA"/>
</dbReference>
<feature type="transmembrane region" description="Helical" evidence="1">
    <location>
        <begin position="56"/>
        <end position="81"/>
    </location>
</feature>
<proteinExistence type="predicted"/>
<reference evidence="2 3" key="1">
    <citation type="journal article" date="2015" name="BMC Genomics">
        <title>Genome mining reveals unlocked bioactive potential of marine Gram-negative bacteria.</title>
        <authorList>
            <person name="Machado H."/>
            <person name="Sonnenschein E.C."/>
            <person name="Melchiorsen J."/>
            <person name="Gram L."/>
        </authorList>
    </citation>
    <scope>NUCLEOTIDE SEQUENCE [LARGE SCALE GENOMIC DNA]</scope>
    <source>
        <strain evidence="2 3">S4054</strain>
    </source>
</reference>
<dbReference type="AlphaFoldDB" id="A0A0F6A9W2"/>
<dbReference type="PATRIC" id="fig|1129367.4.peg.3975"/>
<dbReference type="RefSeq" id="WP_046357408.1">
    <property type="nucleotide sequence ID" value="NZ_AUXW01000168.1"/>
</dbReference>
<feature type="transmembrane region" description="Helical" evidence="1">
    <location>
        <begin position="17"/>
        <end position="35"/>
    </location>
</feature>
<dbReference type="Proteomes" id="UP000033434">
    <property type="component" value="Unassembled WGS sequence"/>
</dbReference>
<sequence>MDQIVDFLIVSGVLYKGLQASLFIAFLYTLYITNRRGYGFFCDRRHKLDNPADRDLVSWHITIVTLFVMQLIDHILQYAIVALDLDYVVRRRLFYFSRLFSIGIFIVSVVALHSLRGCSFSRYSRAIVYVLLPISTTTLIQLVLRGYLDIEVFRPWHRLVACISQVLYPVIIFSFIATQLHADYKQRVNKKVAQ</sequence>
<organism evidence="2 3">
    <name type="scientific">Pseudoalteromonas luteoviolacea S4054</name>
    <dbReference type="NCBI Taxonomy" id="1129367"/>
    <lineage>
        <taxon>Bacteria</taxon>
        <taxon>Pseudomonadati</taxon>
        <taxon>Pseudomonadota</taxon>
        <taxon>Gammaproteobacteria</taxon>
        <taxon>Alteromonadales</taxon>
        <taxon>Pseudoalteromonadaceae</taxon>
        <taxon>Pseudoalteromonas</taxon>
    </lineage>
</organism>
<gene>
    <name evidence="2" type="ORF">N479_19540</name>
</gene>
<evidence type="ECO:0000313" key="2">
    <source>
        <dbReference type="EMBL" id="KKE82199.1"/>
    </source>
</evidence>
<comment type="caution">
    <text evidence="2">The sequence shown here is derived from an EMBL/GenBank/DDBJ whole genome shotgun (WGS) entry which is preliminary data.</text>
</comment>
<feature type="transmembrane region" description="Helical" evidence="1">
    <location>
        <begin position="156"/>
        <end position="177"/>
    </location>
</feature>
<feature type="transmembrane region" description="Helical" evidence="1">
    <location>
        <begin position="93"/>
        <end position="114"/>
    </location>
</feature>
<keyword evidence="1" id="KW-0472">Membrane</keyword>
<protein>
    <submittedName>
        <fullName evidence="2">Uncharacterized protein</fullName>
    </submittedName>
</protein>
<evidence type="ECO:0000256" key="1">
    <source>
        <dbReference type="SAM" id="Phobius"/>
    </source>
</evidence>